<evidence type="ECO:0000313" key="6">
    <source>
        <dbReference type="Proteomes" id="UP000051587"/>
    </source>
</evidence>
<evidence type="ECO:0000256" key="4">
    <source>
        <dbReference type="SAM" id="SignalP"/>
    </source>
</evidence>
<keyword evidence="6" id="KW-1185">Reference proteome</keyword>
<dbReference type="STRING" id="53501.SAMN04488043_11413"/>
<gene>
    <name evidence="5" type="ORF">TG4357_02040</name>
</gene>
<dbReference type="RefSeq" id="WP_058262782.1">
    <property type="nucleotide sequence ID" value="NZ_CP051181.1"/>
</dbReference>
<feature type="signal peptide" evidence="4">
    <location>
        <begin position="1"/>
        <end position="18"/>
    </location>
</feature>
<keyword evidence="5" id="KW-0808">Transferase</keyword>
<dbReference type="Proteomes" id="UP000051587">
    <property type="component" value="Unassembled WGS sequence"/>
</dbReference>
<proteinExistence type="predicted"/>
<reference evidence="5 6" key="1">
    <citation type="submission" date="2015-09" db="EMBL/GenBank/DDBJ databases">
        <authorList>
            <consortium name="Swine Surveillance"/>
        </authorList>
    </citation>
    <scope>NUCLEOTIDE SEQUENCE [LARGE SCALE GENOMIC DNA]</scope>
    <source>
        <strain evidence="5 6">CECT 4357</strain>
    </source>
</reference>
<dbReference type="InterPro" id="IPR050498">
    <property type="entry name" value="Ycf3"/>
</dbReference>
<dbReference type="Pfam" id="PF14559">
    <property type="entry name" value="TPR_19"/>
    <property type="match status" value="1"/>
</dbReference>
<dbReference type="PROSITE" id="PS50005">
    <property type="entry name" value="TPR"/>
    <property type="match status" value="1"/>
</dbReference>
<dbReference type="EMBL" id="CYSA01000018">
    <property type="protein sequence ID" value="CUH65748.1"/>
    <property type="molecule type" value="Genomic_DNA"/>
</dbReference>
<sequence length="179" mass="19974">MNRLIALVFLFFAPMASACPDAPDHSVAVNDLLQRIQDAPNEYQARLISNQLWALWADAPDEAAQAVLDRGMGKRRAFDLIGALEDFDRLIAYCPDYAEGYNQRAFVRFLQQDYDRALIDLDRALALSPTHVAALTGKALTLIGLGRNEEGQAVLRLAVNLNPWLPERNLLQTPKGKEL</sequence>
<dbReference type="OrthoDB" id="9815010at2"/>
<dbReference type="InterPro" id="IPR019734">
    <property type="entry name" value="TPR_rpt"/>
</dbReference>
<evidence type="ECO:0000313" key="5">
    <source>
        <dbReference type="EMBL" id="CUH65748.1"/>
    </source>
</evidence>
<name>A0A0P1FC84_THAGE</name>
<keyword evidence="4" id="KW-0732">Signal</keyword>
<evidence type="ECO:0000256" key="3">
    <source>
        <dbReference type="PROSITE-ProRule" id="PRU00339"/>
    </source>
</evidence>
<accession>A0A0P1FC84</accession>
<dbReference type="AlphaFoldDB" id="A0A0P1FC84"/>
<dbReference type="SUPFAM" id="SSF48452">
    <property type="entry name" value="TPR-like"/>
    <property type="match status" value="1"/>
</dbReference>
<feature type="chain" id="PRO_5006062474" evidence="4">
    <location>
        <begin position="19"/>
        <end position="179"/>
    </location>
</feature>
<feature type="repeat" description="TPR" evidence="3">
    <location>
        <begin position="98"/>
        <end position="131"/>
    </location>
</feature>
<dbReference type="GO" id="GO:0016740">
    <property type="term" value="F:transferase activity"/>
    <property type="evidence" value="ECO:0007669"/>
    <property type="project" value="UniProtKB-KW"/>
</dbReference>
<keyword evidence="2 3" id="KW-0802">TPR repeat</keyword>
<dbReference type="PANTHER" id="PTHR44858">
    <property type="entry name" value="TETRATRICOPEPTIDE REPEAT PROTEIN 6"/>
    <property type="match status" value="1"/>
</dbReference>
<dbReference type="PROSITE" id="PS51257">
    <property type="entry name" value="PROKAR_LIPOPROTEIN"/>
    <property type="match status" value="1"/>
</dbReference>
<dbReference type="PANTHER" id="PTHR44858:SF1">
    <property type="entry name" value="UDP-N-ACETYLGLUCOSAMINE--PEPTIDE N-ACETYLGLUCOSAMINYLTRANSFERASE SPINDLY-RELATED"/>
    <property type="match status" value="1"/>
</dbReference>
<dbReference type="InterPro" id="IPR011990">
    <property type="entry name" value="TPR-like_helical_dom_sf"/>
</dbReference>
<protein>
    <submittedName>
        <fullName evidence="5">Putative O-linked N-acetylglucosamine transferase, SPINDLY family</fullName>
    </submittedName>
</protein>
<dbReference type="Gene3D" id="1.25.40.10">
    <property type="entry name" value="Tetratricopeptide repeat domain"/>
    <property type="match status" value="1"/>
</dbReference>
<evidence type="ECO:0000256" key="2">
    <source>
        <dbReference type="ARBA" id="ARBA00022803"/>
    </source>
</evidence>
<evidence type="ECO:0000256" key="1">
    <source>
        <dbReference type="ARBA" id="ARBA00022737"/>
    </source>
</evidence>
<dbReference type="SMART" id="SM00028">
    <property type="entry name" value="TPR"/>
    <property type="match status" value="2"/>
</dbReference>
<organism evidence="5 6">
    <name type="scientific">Thalassovita gelatinovora</name>
    <name type="common">Thalassobius gelatinovorus</name>
    <dbReference type="NCBI Taxonomy" id="53501"/>
    <lineage>
        <taxon>Bacteria</taxon>
        <taxon>Pseudomonadati</taxon>
        <taxon>Pseudomonadota</taxon>
        <taxon>Alphaproteobacteria</taxon>
        <taxon>Rhodobacterales</taxon>
        <taxon>Roseobacteraceae</taxon>
        <taxon>Thalassovita</taxon>
    </lineage>
</organism>
<keyword evidence="1" id="KW-0677">Repeat</keyword>